<dbReference type="PANTHER" id="PTHR33908:SF11">
    <property type="entry name" value="MEMBRANE PROTEIN"/>
    <property type="match status" value="1"/>
</dbReference>
<evidence type="ECO:0000256" key="3">
    <source>
        <dbReference type="ARBA" id="ARBA00022676"/>
    </source>
</evidence>
<dbReference type="GO" id="GO:0005886">
    <property type="term" value="C:plasma membrane"/>
    <property type="evidence" value="ECO:0007669"/>
    <property type="project" value="UniProtKB-SubCell"/>
</dbReference>
<dbReference type="PATRIC" id="fig|1194972.3.peg.1072"/>
<comment type="caution">
    <text evidence="11">The sequence shown here is derived from an EMBL/GenBank/DDBJ whole genome shotgun (WGS) entry which is preliminary data.</text>
</comment>
<dbReference type="EMBL" id="ALQA01000007">
    <property type="protein sequence ID" value="EJZ11697.1"/>
    <property type="molecule type" value="Genomic_DNA"/>
</dbReference>
<organism evidence="11 12">
    <name type="scientific">Mycolicibacterium vaccae ATCC 25954</name>
    <dbReference type="NCBI Taxonomy" id="1194972"/>
    <lineage>
        <taxon>Bacteria</taxon>
        <taxon>Bacillati</taxon>
        <taxon>Actinomycetota</taxon>
        <taxon>Actinomycetes</taxon>
        <taxon>Mycobacteriales</taxon>
        <taxon>Mycobacteriaceae</taxon>
        <taxon>Mycolicibacterium</taxon>
    </lineage>
</organism>
<keyword evidence="6 10" id="KW-1133">Transmembrane helix</keyword>
<feature type="transmembrane region" description="Helical" evidence="10">
    <location>
        <begin position="364"/>
        <end position="386"/>
    </location>
</feature>
<evidence type="ECO:0000256" key="2">
    <source>
        <dbReference type="ARBA" id="ARBA00022475"/>
    </source>
</evidence>
<feature type="transmembrane region" description="Helical" evidence="10">
    <location>
        <begin position="163"/>
        <end position="190"/>
    </location>
</feature>
<dbReference type="HOGENOM" id="CLU_053790_0_0_11"/>
<keyword evidence="7 10" id="KW-0472">Membrane</keyword>
<dbReference type="PANTHER" id="PTHR33908">
    <property type="entry name" value="MANNOSYLTRANSFERASE YKCB-RELATED"/>
    <property type="match status" value="1"/>
</dbReference>
<dbReference type="InterPro" id="IPR018584">
    <property type="entry name" value="GT87"/>
</dbReference>
<keyword evidence="12" id="KW-1185">Reference proteome</keyword>
<feature type="transmembrane region" description="Helical" evidence="10">
    <location>
        <begin position="202"/>
        <end position="223"/>
    </location>
</feature>
<feature type="transmembrane region" description="Helical" evidence="10">
    <location>
        <begin position="114"/>
        <end position="133"/>
    </location>
</feature>
<proteinExistence type="inferred from homology"/>
<feature type="transmembrane region" description="Helical" evidence="10">
    <location>
        <begin position="84"/>
        <end position="102"/>
    </location>
</feature>
<comment type="subcellular location">
    <subcellularLocation>
        <location evidence="1">Cell membrane</location>
        <topology evidence="1">Multi-pass membrane protein</topology>
    </subcellularLocation>
</comment>
<evidence type="ECO:0008006" key="13">
    <source>
        <dbReference type="Google" id="ProtNLM"/>
    </source>
</evidence>
<feature type="transmembrane region" description="Helical" evidence="10">
    <location>
        <begin position="392"/>
        <end position="409"/>
    </location>
</feature>
<evidence type="ECO:0000256" key="10">
    <source>
        <dbReference type="SAM" id="Phobius"/>
    </source>
</evidence>
<dbReference type="eggNOG" id="COG1807">
    <property type="taxonomic scope" value="Bacteria"/>
</dbReference>
<dbReference type="Proteomes" id="UP000006072">
    <property type="component" value="Unassembled WGS sequence"/>
</dbReference>
<evidence type="ECO:0000256" key="1">
    <source>
        <dbReference type="ARBA" id="ARBA00004651"/>
    </source>
</evidence>
<gene>
    <name evidence="11" type="ORF">MVAC_05292</name>
</gene>
<comment type="similarity">
    <text evidence="8">Belongs to the glycosyltransferase 87 family.</text>
</comment>
<keyword evidence="4" id="KW-0808">Transferase</keyword>
<feature type="region of interest" description="Disordered" evidence="9">
    <location>
        <begin position="418"/>
        <end position="440"/>
    </location>
</feature>
<reference evidence="11 12" key="1">
    <citation type="journal article" date="2012" name="J. Bacteriol.">
        <title>Complete Genome Sequence of Mycobacterium vaccae Type Strain ATCC 25954.</title>
        <authorList>
            <person name="Ho Y.S."/>
            <person name="Adroub S.A."/>
            <person name="Abadi M."/>
            <person name="Al Alwan B."/>
            <person name="Alkhateeb R."/>
            <person name="Gao G."/>
            <person name="Ragab A."/>
            <person name="Ali S."/>
            <person name="van Soolingen D."/>
            <person name="Bitter W."/>
            <person name="Pain A."/>
            <person name="Abdallah A.M."/>
        </authorList>
    </citation>
    <scope>NUCLEOTIDE SEQUENCE [LARGE SCALE GENOMIC DNA]</scope>
    <source>
        <strain evidence="11 12">ATCC 25954</strain>
    </source>
</reference>
<accession>K0UX38</accession>
<evidence type="ECO:0000313" key="11">
    <source>
        <dbReference type="EMBL" id="EJZ11697.1"/>
    </source>
</evidence>
<evidence type="ECO:0000256" key="9">
    <source>
        <dbReference type="SAM" id="MobiDB-lite"/>
    </source>
</evidence>
<evidence type="ECO:0000256" key="5">
    <source>
        <dbReference type="ARBA" id="ARBA00022692"/>
    </source>
</evidence>
<evidence type="ECO:0000256" key="7">
    <source>
        <dbReference type="ARBA" id="ARBA00023136"/>
    </source>
</evidence>
<evidence type="ECO:0000256" key="6">
    <source>
        <dbReference type="ARBA" id="ARBA00022989"/>
    </source>
</evidence>
<feature type="compositionally biased region" description="Low complexity" evidence="9">
    <location>
        <begin position="423"/>
        <end position="434"/>
    </location>
</feature>
<feature type="transmembrane region" description="Helical" evidence="10">
    <location>
        <begin position="334"/>
        <end position="352"/>
    </location>
</feature>
<dbReference type="Pfam" id="PF09594">
    <property type="entry name" value="GT87"/>
    <property type="match status" value="1"/>
</dbReference>
<dbReference type="GO" id="GO:0009103">
    <property type="term" value="P:lipopolysaccharide biosynthetic process"/>
    <property type="evidence" value="ECO:0007669"/>
    <property type="project" value="UniProtKB-ARBA"/>
</dbReference>
<dbReference type="GO" id="GO:0016758">
    <property type="term" value="F:hexosyltransferase activity"/>
    <property type="evidence" value="ECO:0007669"/>
    <property type="project" value="InterPro"/>
</dbReference>
<evidence type="ECO:0000256" key="4">
    <source>
        <dbReference type="ARBA" id="ARBA00022679"/>
    </source>
</evidence>
<sequence length="440" mass="47378">MVALGVALVLRVAAILLGGDISRNANIWEYGEQALCALENGGQLCTYYSPGGGASYPSAYMPPMLSYFWLALFQTFGDGSPARAVWLGANTAAALGCVALVFRLSLKLWPSRCAAFAAAMLVATYPTFVFVTATYHQTNWAALFLLGITAVAVKLAQGGSPVLYGASGGFLCGLAALNRTEMLVIGPILIALGAAWRRRASVFLTIGVAGALALVLTLAPWTVRNHEEFGRFIPTAQSMGYNLWKGFNAHTIGSGSQSEAMQTPARDELIAIAASVPHGESYETRLQDAYMQAVEDDVQNASPQRLLQLTATKVVLLWGYDWTDTSTTASVTYLLPWLAVNLLVILGLITAWRRRRSVRAAPAAIYATALGLLTVAYAVTSVHARYRMHLEPYLFILAGIGIEMLWLRFRQLRPAREMPSTGPAADPSADPSPSVKTVLR</sequence>
<dbReference type="AlphaFoldDB" id="K0UX38"/>
<evidence type="ECO:0000313" key="12">
    <source>
        <dbReference type="Proteomes" id="UP000006072"/>
    </source>
</evidence>
<name>K0UX38_MYCVA</name>
<dbReference type="GO" id="GO:0016763">
    <property type="term" value="F:pentosyltransferase activity"/>
    <property type="evidence" value="ECO:0007669"/>
    <property type="project" value="TreeGrafter"/>
</dbReference>
<keyword evidence="3" id="KW-0328">Glycosyltransferase</keyword>
<keyword evidence="5 10" id="KW-0812">Transmembrane</keyword>
<evidence type="ECO:0000256" key="8">
    <source>
        <dbReference type="ARBA" id="ARBA00024033"/>
    </source>
</evidence>
<keyword evidence="2" id="KW-1003">Cell membrane</keyword>
<protein>
    <recommendedName>
        <fullName evidence="13">Glycosyltransferase RgtA/B/C/D-like domain-containing protein</fullName>
    </recommendedName>
</protein>
<dbReference type="InterPro" id="IPR050297">
    <property type="entry name" value="LipidA_mod_glycosyltrf_83"/>
</dbReference>